<dbReference type="PANTHER" id="PTHR46523">
    <property type="entry name" value="DCTP PYROPHOSPHATASE 1"/>
    <property type="match status" value="1"/>
</dbReference>
<name>A0A382H4K6_9ZZZZ</name>
<proteinExistence type="predicted"/>
<dbReference type="GO" id="GO:0047429">
    <property type="term" value="F:nucleoside triphosphate diphosphatase activity"/>
    <property type="evidence" value="ECO:0007669"/>
    <property type="project" value="InterPro"/>
</dbReference>
<gene>
    <name evidence="1" type="ORF">METZ01_LOCUS234976</name>
</gene>
<accession>A0A382H4K6</accession>
<organism evidence="1">
    <name type="scientific">marine metagenome</name>
    <dbReference type="NCBI Taxonomy" id="408172"/>
    <lineage>
        <taxon>unclassified sequences</taxon>
        <taxon>metagenomes</taxon>
        <taxon>ecological metagenomes</taxon>
    </lineage>
</organism>
<dbReference type="EMBL" id="UINC01059098">
    <property type="protein sequence ID" value="SVB82122.1"/>
    <property type="molecule type" value="Genomic_DNA"/>
</dbReference>
<dbReference type="PANTHER" id="PTHR46523:SF1">
    <property type="entry name" value="DCTP PYROPHOSPHATASE 1"/>
    <property type="match status" value="1"/>
</dbReference>
<evidence type="ECO:0000313" key="1">
    <source>
        <dbReference type="EMBL" id="SVB82122.1"/>
    </source>
</evidence>
<protein>
    <recommendedName>
        <fullName evidence="2">NTP pyrophosphohydrolase MazG putative catalytic core domain-containing protein</fullName>
    </recommendedName>
</protein>
<dbReference type="InterPro" id="IPR052555">
    <property type="entry name" value="dCTP_Pyrophosphatase"/>
</dbReference>
<dbReference type="CDD" id="cd11537">
    <property type="entry name" value="NTP-PPase_RS21-C6_like"/>
    <property type="match status" value="1"/>
</dbReference>
<sequence length="124" mass="14183">MKGKGDSETSLQELKERIKAFSVERDWEQFHTPKNLSMAIAAEAAELMEHFLWKEGSESFEELSDPSKKRKIAEELADILIFSLEFANITKLDIVSIIQAKMETNALKYPVEKSKGRADKYTDL</sequence>
<dbReference type="GO" id="GO:0009143">
    <property type="term" value="P:nucleoside triphosphate catabolic process"/>
    <property type="evidence" value="ECO:0007669"/>
    <property type="project" value="InterPro"/>
</dbReference>
<dbReference type="Pfam" id="PF12643">
    <property type="entry name" value="MazG-like"/>
    <property type="match status" value="1"/>
</dbReference>
<dbReference type="PIRSF" id="PIRSF029826">
    <property type="entry name" value="UCP029826_pph"/>
    <property type="match status" value="1"/>
</dbReference>
<dbReference type="Gene3D" id="1.10.287.1080">
    <property type="entry name" value="MazG-like"/>
    <property type="match status" value="1"/>
</dbReference>
<dbReference type="InterPro" id="IPR025984">
    <property type="entry name" value="DCTPP"/>
</dbReference>
<dbReference type="SUPFAM" id="SSF101386">
    <property type="entry name" value="all-alpha NTP pyrophosphatases"/>
    <property type="match status" value="1"/>
</dbReference>
<dbReference type="AlphaFoldDB" id="A0A382H4K6"/>
<reference evidence="1" key="1">
    <citation type="submission" date="2018-05" db="EMBL/GenBank/DDBJ databases">
        <authorList>
            <person name="Lanie J.A."/>
            <person name="Ng W.-L."/>
            <person name="Kazmierczak K.M."/>
            <person name="Andrzejewski T.M."/>
            <person name="Davidsen T.M."/>
            <person name="Wayne K.J."/>
            <person name="Tettelin H."/>
            <person name="Glass J.I."/>
            <person name="Rusch D."/>
            <person name="Podicherti R."/>
            <person name="Tsui H.-C.T."/>
            <person name="Winkler M.E."/>
        </authorList>
    </citation>
    <scope>NUCLEOTIDE SEQUENCE</scope>
</reference>
<evidence type="ECO:0008006" key="2">
    <source>
        <dbReference type="Google" id="ProtNLM"/>
    </source>
</evidence>